<feature type="transmembrane region" description="Helical" evidence="2">
    <location>
        <begin position="108"/>
        <end position="129"/>
    </location>
</feature>
<feature type="region of interest" description="Disordered" evidence="1">
    <location>
        <begin position="21"/>
        <end position="98"/>
    </location>
</feature>
<feature type="compositionally biased region" description="Polar residues" evidence="1">
    <location>
        <begin position="220"/>
        <end position="232"/>
    </location>
</feature>
<feature type="compositionally biased region" description="Polar residues" evidence="1">
    <location>
        <begin position="21"/>
        <end position="30"/>
    </location>
</feature>
<dbReference type="EMBL" id="MU858091">
    <property type="protein sequence ID" value="KAK4214590.1"/>
    <property type="molecule type" value="Genomic_DNA"/>
</dbReference>
<keyword evidence="2" id="KW-0472">Membrane</keyword>
<organism evidence="3 4">
    <name type="scientific">Rhypophila decipiens</name>
    <dbReference type="NCBI Taxonomy" id="261697"/>
    <lineage>
        <taxon>Eukaryota</taxon>
        <taxon>Fungi</taxon>
        <taxon>Dikarya</taxon>
        <taxon>Ascomycota</taxon>
        <taxon>Pezizomycotina</taxon>
        <taxon>Sordariomycetes</taxon>
        <taxon>Sordariomycetidae</taxon>
        <taxon>Sordariales</taxon>
        <taxon>Naviculisporaceae</taxon>
        <taxon>Rhypophila</taxon>
    </lineage>
</organism>
<protein>
    <recommendedName>
        <fullName evidence="5">Transmembrane protein</fullName>
    </recommendedName>
</protein>
<name>A0AAN6Y9U3_9PEZI</name>
<evidence type="ECO:0000313" key="3">
    <source>
        <dbReference type="EMBL" id="KAK4214590.1"/>
    </source>
</evidence>
<dbReference type="AlphaFoldDB" id="A0AAN6Y9U3"/>
<evidence type="ECO:0000256" key="1">
    <source>
        <dbReference type="SAM" id="MobiDB-lite"/>
    </source>
</evidence>
<evidence type="ECO:0008006" key="5">
    <source>
        <dbReference type="Google" id="ProtNLM"/>
    </source>
</evidence>
<dbReference type="Proteomes" id="UP001301769">
    <property type="component" value="Unassembled WGS sequence"/>
</dbReference>
<keyword evidence="2" id="KW-1133">Transmembrane helix</keyword>
<reference evidence="3" key="2">
    <citation type="submission" date="2023-05" db="EMBL/GenBank/DDBJ databases">
        <authorList>
            <consortium name="Lawrence Berkeley National Laboratory"/>
            <person name="Steindorff A."/>
            <person name="Hensen N."/>
            <person name="Bonometti L."/>
            <person name="Westerberg I."/>
            <person name="Brannstrom I.O."/>
            <person name="Guillou S."/>
            <person name="Cros-Aarteil S."/>
            <person name="Calhoun S."/>
            <person name="Haridas S."/>
            <person name="Kuo A."/>
            <person name="Mondo S."/>
            <person name="Pangilinan J."/>
            <person name="Riley R."/>
            <person name="Labutti K."/>
            <person name="Andreopoulos B."/>
            <person name="Lipzen A."/>
            <person name="Chen C."/>
            <person name="Yanf M."/>
            <person name="Daum C."/>
            <person name="Ng V."/>
            <person name="Clum A."/>
            <person name="Ohm R."/>
            <person name="Martin F."/>
            <person name="Silar P."/>
            <person name="Natvig D."/>
            <person name="Lalanne C."/>
            <person name="Gautier V."/>
            <person name="Ament-Velasquez S.L."/>
            <person name="Kruys A."/>
            <person name="Hutchinson M.I."/>
            <person name="Powell A.J."/>
            <person name="Barry K."/>
            <person name="Miller A.N."/>
            <person name="Grigoriev I.V."/>
            <person name="Debuchy R."/>
            <person name="Gladieux P."/>
            <person name="Thoren M.H."/>
            <person name="Johannesson H."/>
        </authorList>
    </citation>
    <scope>NUCLEOTIDE SEQUENCE</scope>
    <source>
        <strain evidence="3">PSN293</strain>
    </source>
</reference>
<evidence type="ECO:0000313" key="4">
    <source>
        <dbReference type="Proteomes" id="UP001301769"/>
    </source>
</evidence>
<keyword evidence="4" id="KW-1185">Reference proteome</keyword>
<sequence length="247" mass="26516">MAPRPIPNHIHLHVHILPRNTNPIMNSPQPHFNPVNAPIPIPPPLAAPFPPGNAHAHSPSNYTQPRTPPIPTSGSDPASTTSTSDPSETSQTTSLWSSTYSSGAGVKLAAAMDLGLLFCLAVFLGVVIIQWKRRTGAVSLPVALQVPKDNGDNTTNGTEKGHLQVTSSVEPNTMTITPPRPARSRIGSESKDEHGQKKDIQPSMHEAYFSTSTADHETQKANNTWAWSTQGEEQGDKKRFGRHGGAV</sequence>
<accession>A0AAN6Y9U3</accession>
<feature type="compositionally biased region" description="Basic and acidic residues" evidence="1">
    <location>
        <begin position="186"/>
        <end position="200"/>
    </location>
</feature>
<feature type="compositionally biased region" description="Pro residues" evidence="1">
    <location>
        <begin position="37"/>
        <end position="51"/>
    </location>
</feature>
<feature type="compositionally biased region" description="Low complexity" evidence="1">
    <location>
        <begin position="72"/>
        <end position="94"/>
    </location>
</feature>
<reference evidence="3" key="1">
    <citation type="journal article" date="2023" name="Mol. Phylogenet. Evol.">
        <title>Genome-scale phylogeny and comparative genomics of the fungal order Sordariales.</title>
        <authorList>
            <person name="Hensen N."/>
            <person name="Bonometti L."/>
            <person name="Westerberg I."/>
            <person name="Brannstrom I.O."/>
            <person name="Guillou S."/>
            <person name="Cros-Aarteil S."/>
            <person name="Calhoun S."/>
            <person name="Haridas S."/>
            <person name="Kuo A."/>
            <person name="Mondo S."/>
            <person name="Pangilinan J."/>
            <person name="Riley R."/>
            <person name="LaButti K."/>
            <person name="Andreopoulos B."/>
            <person name="Lipzen A."/>
            <person name="Chen C."/>
            <person name="Yan M."/>
            <person name="Daum C."/>
            <person name="Ng V."/>
            <person name="Clum A."/>
            <person name="Steindorff A."/>
            <person name="Ohm R.A."/>
            <person name="Martin F."/>
            <person name="Silar P."/>
            <person name="Natvig D.O."/>
            <person name="Lalanne C."/>
            <person name="Gautier V."/>
            <person name="Ament-Velasquez S.L."/>
            <person name="Kruys A."/>
            <person name="Hutchinson M.I."/>
            <person name="Powell A.J."/>
            <person name="Barry K."/>
            <person name="Miller A.N."/>
            <person name="Grigoriev I.V."/>
            <person name="Debuchy R."/>
            <person name="Gladieux P."/>
            <person name="Hiltunen Thoren M."/>
            <person name="Johannesson H."/>
        </authorList>
    </citation>
    <scope>NUCLEOTIDE SEQUENCE</scope>
    <source>
        <strain evidence="3">PSN293</strain>
    </source>
</reference>
<feature type="region of interest" description="Disordered" evidence="1">
    <location>
        <begin position="171"/>
        <end position="247"/>
    </location>
</feature>
<proteinExistence type="predicted"/>
<gene>
    <name evidence="3" type="ORF">QBC37DRAFT_420879</name>
</gene>
<keyword evidence="2" id="KW-0812">Transmembrane</keyword>
<comment type="caution">
    <text evidence="3">The sequence shown here is derived from an EMBL/GenBank/DDBJ whole genome shotgun (WGS) entry which is preliminary data.</text>
</comment>
<evidence type="ECO:0000256" key="2">
    <source>
        <dbReference type="SAM" id="Phobius"/>
    </source>
</evidence>